<name>X1BUP9_9ZZZZ</name>
<reference evidence="1" key="1">
    <citation type="journal article" date="2014" name="Front. Microbiol.">
        <title>High frequency of phylogenetically diverse reductive dehalogenase-homologous genes in deep subseafloor sedimentary metagenomes.</title>
        <authorList>
            <person name="Kawai M."/>
            <person name="Futagami T."/>
            <person name="Toyoda A."/>
            <person name="Takaki Y."/>
            <person name="Nishi S."/>
            <person name="Hori S."/>
            <person name="Arai W."/>
            <person name="Tsubouchi T."/>
            <person name="Morono Y."/>
            <person name="Uchiyama I."/>
            <person name="Ito T."/>
            <person name="Fujiyama A."/>
            <person name="Inagaki F."/>
            <person name="Takami H."/>
        </authorList>
    </citation>
    <scope>NUCLEOTIDE SEQUENCE</scope>
    <source>
        <strain evidence="1">Expedition CK06-06</strain>
    </source>
</reference>
<dbReference type="EMBL" id="BART01019995">
    <property type="protein sequence ID" value="GAG98790.1"/>
    <property type="molecule type" value="Genomic_DNA"/>
</dbReference>
<protein>
    <submittedName>
        <fullName evidence="1">Uncharacterized protein</fullName>
    </submittedName>
</protein>
<dbReference type="AlphaFoldDB" id="X1BUP9"/>
<feature type="non-terminal residue" evidence="1">
    <location>
        <position position="1"/>
    </location>
</feature>
<gene>
    <name evidence="1" type="ORF">S01H4_37254</name>
</gene>
<comment type="caution">
    <text evidence="1">The sequence shown here is derived from an EMBL/GenBank/DDBJ whole genome shotgun (WGS) entry which is preliminary data.</text>
</comment>
<proteinExistence type="predicted"/>
<organism evidence="1">
    <name type="scientific">marine sediment metagenome</name>
    <dbReference type="NCBI Taxonomy" id="412755"/>
    <lineage>
        <taxon>unclassified sequences</taxon>
        <taxon>metagenomes</taxon>
        <taxon>ecological metagenomes</taxon>
    </lineage>
</organism>
<sequence>LSETERNAVLEKDQTTAEIEKAKIEHQNISTISEKVSNILGKK</sequence>
<accession>X1BUP9</accession>
<evidence type="ECO:0000313" key="1">
    <source>
        <dbReference type="EMBL" id="GAG98790.1"/>
    </source>
</evidence>